<evidence type="ECO:0000256" key="4">
    <source>
        <dbReference type="ARBA" id="ARBA00012564"/>
    </source>
</evidence>
<dbReference type="GO" id="GO:0042277">
    <property type="term" value="F:peptide binding"/>
    <property type="evidence" value="ECO:0007669"/>
    <property type="project" value="TreeGrafter"/>
</dbReference>
<comment type="caution">
    <text evidence="15">The sequence shown here is derived from an EMBL/GenBank/DDBJ whole genome shotgun (WGS) entry which is preliminary data.</text>
</comment>
<evidence type="ECO:0000256" key="1">
    <source>
        <dbReference type="ARBA" id="ARBA00000098"/>
    </source>
</evidence>
<dbReference type="GO" id="GO:0005615">
    <property type="term" value="C:extracellular space"/>
    <property type="evidence" value="ECO:0007669"/>
    <property type="project" value="TreeGrafter"/>
</dbReference>
<dbReference type="InterPro" id="IPR027268">
    <property type="entry name" value="Peptidase_M4/M1_CTD_sf"/>
</dbReference>
<feature type="signal peptide" evidence="12">
    <location>
        <begin position="1"/>
        <end position="22"/>
    </location>
</feature>
<evidence type="ECO:0000256" key="8">
    <source>
        <dbReference type="ARBA" id="ARBA00022723"/>
    </source>
</evidence>
<dbReference type="InterPro" id="IPR045357">
    <property type="entry name" value="Aminopeptidase_N-like_N"/>
</dbReference>
<dbReference type="Gene3D" id="2.60.40.1730">
    <property type="entry name" value="tricorn interacting facor f3 domain"/>
    <property type="match status" value="1"/>
</dbReference>
<evidence type="ECO:0000256" key="12">
    <source>
        <dbReference type="SAM" id="SignalP"/>
    </source>
</evidence>
<dbReference type="PANTHER" id="PTHR11533:SF174">
    <property type="entry name" value="PUROMYCIN-SENSITIVE AMINOPEPTIDASE-RELATED"/>
    <property type="match status" value="1"/>
</dbReference>
<dbReference type="Proteomes" id="UP000275348">
    <property type="component" value="Unassembled WGS sequence"/>
</dbReference>
<keyword evidence="8" id="KW-0479">Metal-binding</keyword>
<dbReference type="InterPro" id="IPR014782">
    <property type="entry name" value="Peptidase_M1_dom"/>
</dbReference>
<dbReference type="CDD" id="cd09603">
    <property type="entry name" value="M1_APN_like"/>
    <property type="match status" value="1"/>
</dbReference>
<dbReference type="Pfam" id="PF17900">
    <property type="entry name" value="Peptidase_M1_N"/>
    <property type="match status" value="1"/>
</dbReference>
<dbReference type="GO" id="GO:0043171">
    <property type="term" value="P:peptide catabolic process"/>
    <property type="evidence" value="ECO:0007669"/>
    <property type="project" value="TreeGrafter"/>
</dbReference>
<evidence type="ECO:0000256" key="7">
    <source>
        <dbReference type="ARBA" id="ARBA00022670"/>
    </source>
</evidence>
<evidence type="ECO:0000313" key="16">
    <source>
        <dbReference type="Proteomes" id="UP000275348"/>
    </source>
</evidence>
<comment type="similarity">
    <text evidence="3">Belongs to the peptidase M1 family.</text>
</comment>
<name>A0A3L9MFV4_9FLAO</name>
<gene>
    <name evidence="15" type="ORF">EAH69_02850</name>
</gene>
<keyword evidence="6" id="KW-0031">Aminopeptidase</keyword>
<evidence type="ECO:0000256" key="5">
    <source>
        <dbReference type="ARBA" id="ARBA00015611"/>
    </source>
</evidence>
<dbReference type="OrthoDB" id="100605at2"/>
<dbReference type="GO" id="GO:0006508">
    <property type="term" value="P:proteolysis"/>
    <property type="evidence" value="ECO:0007669"/>
    <property type="project" value="UniProtKB-KW"/>
</dbReference>
<dbReference type="EMBL" id="RDOJ01000003">
    <property type="protein sequence ID" value="RLZ11877.1"/>
    <property type="molecule type" value="Genomic_DNA"/>
</dbReference>
<keyword evidence="10" id="KW-0862">Zinc</keyword>
<dbReference type="GO" id="GO:0016285">
    <property type="term" value="F:alanyl aminopeptidase activity"/>
    <property type="evidence" value="ECO:0007669"/>
    <property type="project" value="UniProtKB-EC"/>
</dbReference>
<dbReference type="Pfam" id="PF01433">
    <property type="entry name" value="Peptidase_M1"/>
    <property type="match status" value="1"/>
</dbReference>
<dbReference type="RefSeq" id="WP_121933686.1">
    <property type="nucleotide sequence ID" value="NZ_RDOJ01000003.1"/>
</dbReference>
<keyword evidence="7" id="KW-0645">Protease</keyword>
<dbReference type="InterPro" id="IPR001930">
    <property type="entry name" value="Peptidase_M1"/>
</dbReference>
<evidence type="ECO:0000313" key="15">
    <source>
        <dbReference type="EMBL" id="RLZ11877.1"/>
    </source>
</evidence>
<organism evidence="15 16">
    <name type="scientific">Faecalibacter macacae</name>
    <dbReference type="NCBI Taxonomy" id="1859289"/>
    <lineage>
        <taxon>Bacteria</taxon>
        <taxon>Pseudomonadati</taxon>
        <taxon>Bacteroidota</taxon>
        <taxon>Flavobacteriia</taxon>
        <taxon>Flavobacteriales</taxon>
        <taxon>Weeksellaceae</taxon>
        <taxon>Faecalibacter</taxon>
    </lineage>
</organism>
<dbReference type="SUPFAM" id="SSF55486">
    <property type="entry name" value="Metalloproteases ('zincins'), catalytic domain"/>
    <property type="match status" value="1"/>
</dbReference>
<evidence type="ECO:0000259" key="13">
    <source>
        <dbReference type="Pfam" id="PF01433"/>
    </source>
</evidence>
<dbReference type="GO" id="GO:0005737">
    <property type="term" value="C:cytoplasm"/>
    <property type="evidence" value="ECO:0007669"/>
    <property type="project" value="TreeGrafter"/>
</dbReference>
<dbReference type="GO" id="GO:0070006">
    <property type="term" value="F:metalloaminopeptidase activity"/>
    <property type="evidence" value="ECO:0007669"/>
    <property type="project" value="TreeGrafter"/>
</dbReference>
<accession>A0A3L9MFV4</accession>
<dbReference type="InterPro" id="IPR050344">
    <property type="entry name" value="Peptidase_M1_aminopeptidases"/>
</dbReference>
<feature type="domain" description="Peptidase M1 membrane alanine aminopeptidase" evidence="13">
    <location>
        <begin position="281"/>
        <end position="486"/>
    </location>
</feature>
<keyword evidence="16" id="KW-1185">Reference proteome</keyword>
<dbReference type="Gene3D" id="3.30.2010.30">
    <property type="match status" value="1"/>
</dbReference>
<dbReference type="PANTHER" id="PTHR11533">
    <property type="entry name" value="PROTEASE M1 ZINC METALLOPROTEASE"/>
    <property type="match status" value="1"/>
</dbReference>
<evidence type="ECO:0000256" key="3">
    <source>
        <dbReference type="ARBA" id="ARBA00010136"/>
    </source>
</evidence>
<feature type="chain" id="PRO_5018159680" description="Aminopeptidase N" evidence="12">
    <location>
        <begin position="23"/>
        <end position="845"/>
    </location>
</feature>
<dbReference type="PRINTS" id="PR00756">
    <property type="entry name" value="ALADIPTASE"/>
</dbReference>
<evidence type="ECO:0000259" key="14">
    <source>
        <dbReference type="Pfam" id="PF17900"/>
    </source>
</evidence>
<proteinExistence type="inferred from homology"/>
<keyword evidence="12" id="KW-0732">Signal</keyword>
<dbReference type="GO" id="GO:0016020">
    <property type="term" value="C:membrane"/>
    <property type="evidence" value="ECO:0007669"/>
    <property type="project" value="TreeGrafter"/>
</dbReference>
<dbReference type="GO" id="GO:0008270">
    <property type="term" value="F:zinc ion binding"/>
    <property type="evidence" value="ECO:0007669"/>
    <property type="project" value="InterPro"/>
</dbReference>
<protein>
    <recommendedName>
        <fullName evidence="5">Aminopeptidase N</fullName>
        <ecNumber evidence="4">3.4.11.2</ecNumber>
    </recommendedName>
</protein>
<dbReference type="EC" id="3.4.11.2" evidence="4"/>
<evidence type="ECO:0000256" key="10">
    <source>
        <dbReference type="ARBA" id="ARBA00022833"/>
    </source>
</evidence>
<dbReference type="SUPFAM" id="SSF63737">
    <property type="entry name" value="Leukotriene A4 hydrolase N-terminal domain"/>
    <property type="match status" value="1"/>
</dbReference>
<evidence type="ECO:0000256" key="2">
    <source>
        <dbReference type="ARBA" id="ARBA00001947"/>
    </source>
</evidence>
<feature type="domain" description="Aminopeptidase N-like N-terminal" evidence="14">
    <location>
        <begin position="54"/>
        <end position="243"/>
    </location>
</feature>
<sequence length="845" mass="96250">MKKSILYITTAFAFTFGGNAMAQIMSQPPSYNENQKDALKIYRAEAERINNLVHTKLDLKFDYAKQHALGEAWITLKPHFYATNKLTLDAKAMLIHEVALVQGTTKKKLNFSNDENQLYIDLDKEYKKDQEYTVYIKYTARPNEVKQQGSAAISDAKGLYFINPDGSEPNKPTQIWTQGETEASSCWFPTIDKPNQKTSQEIYLTYPEKYVSLSNGLLKSSKKNTDGTKTDYWKFDFKHAPYLFFVGIGDYAVIKDKWKNLDVDYFVEPEYKDYAKEIFGMTPDMITHFSNLLDYPFPWDKYHQMTARDYVSGAMENTGAVLFYDAVQQKPGQLIDENTAEAVIAHELFHHWFGDLVTTESWGNLTVNESFANYSEYLWFEHRYGKEFADRHQFEAIRGYKMGDNFEKKLVRPHYNTREDMFDAVSYNKGGAILHMLRNFLGDEAFFKGLNHYLNANKYKATEAVHLRLALEEISGRDLNWFFNQWFNSNGHPKLTIAYDYNASTKKVKATVKQDPKLMFEFPIAFDVVENGVAKRHQVWVSKSIENSFEFDATKKPDVVIPNANQVLLADINDNKSIEEFIAQYKAGKGEFDTRRLAVEAFINAQATNPKALDALVLALDDSFDGIRSIAIQGLDPKSPKTMEKAKAKLLEIASKDPKTKTQGDAIELLNTAGIFDQNVFTTASQSKSFRVQGGAIAGILKQNPNSIEQFKNISDDVIKSSDGLVSQFLPIWIKNNQLDKAKLVGENAAFYELLKFQDPAAGQTYEEAFKWIMSNDTAEATASITATFTRYYGYFKTENPMISNLIKQTANKGLALKSEAYKKQSNKSIEKQVTALKNAIDKMK</sequence>
<dbReference type="Gene3D" id="1.10.390.10">
    <property type="entry name" value="Neutral Protease Domain 2"/>
    <property type="match status" value="1"/>
</dbReference>
<dbReference type="InterPro" id="IPR042097">
    <property type="entry name" value="Aminopeptidase_N-like_N_sf"/>
</dbReference>
<dbReference type="AlphaFoldDB" id="A0A3L9MFV4"/>
<keyword evidence="9" id="KW-0378">Hydrolase</keyword>
<reference evidence="15 16" key="1">
    <citation type="submission" date="2018-10" db="EMBL/GenBank/DDBJ databases">
        <authorList>
            <person name="Chen X."/>
        </authorList>
    </citation>
    <scope>NUCLEOTIDE SEQUENCE [LARGE SCALE GENOMIC DNA]</scope>
    <source>
        <strain evidence="15 16">YIM 102668</strain>
    </source>
</reference>
<comment type="catalytic activity">
    <reaction evidence="1">
        <text>Release of an N-terminal amino acid, Xaa-|-Yaa- from a peptide, amide or arylamide. Xaa is preferably Ala, but may be most amino acids including Pro (slow action). When a terminal hydrophobic residue is followed by a prolyl residue, the two may be released as an intact Xaa-Pro dipeptide.</text>
        <dbReference type="EC" id="3.4.11.2"/>
    </reaction>
</comment>
<evidence type="ECO:0000256" key="11">
    <source>
        <dbReference type="ARBA" id="ARBA00023049"/>
    </source>
</evidence>
<evidence type="ECO:0000256" key="6">
    <source>
        <dbReference type="ARBA" id="ARBA00022438"/>
    </source>
</evidence>
<keyword evidence="11" id="KW-0482">Metalloprotease</keyword>
<comment type="cofactor">
    <cofactor evidence="2">
        <name>Zn(2+)</name>
        <dbReference type="ChEBI" id="CHEBI:29105"/>
    </cofactor>
</comment>
<evidence type="ECO:0000256" key="9">
    <source>
        <dbReference type="ARBA" id="ARBA00022801"/>
    </source>
</evidence>